<evidence type="ECO:0000256" key="2">
    <source>
        <dbReference type="ARBA" id="ARBA00023235"/>
    </source>
</evidence>
<dbReference type="Proteomes" id="UP000237947">
    <property type="component" value="Chromosome"/>
</dbReference>
<evidence type="ECO:0000313" key="6">
    <source>
        <dbReference type="EMBL" id="AVM42268.1"/>
    </source>
</evidence>
<dbReference type="PANTHER" id="PTHR47683:SF2">
    <property type="entry name" value="RNA-BINDING S4 DOMAIN-CONTAINING PROTEIN"/>
    <property type="match status" value="1"/>
</dbReference>
<dbReference type="SUPFAM" id="SSF55120">
    <property type="entry name" value="Pseudouridine synthase"/>
    <property type="match status" value="1"/>
</dbReference>
<keyword evidence="2 4" id="KW-0413">Isomerase</keyword>
<dbReference type="InterPro" id="IPR036986">
    <property type="entry name" value="S4_RNA-bd_sf"/>
</dbReference>
<dbReference type="Pfam" id="PF01479">
    <property type="entry name" value="S4"/>
    <property type="match status" value="1"/>
</dbReference>
<protein>
    <recommendedName>
        <fullName evidence="4">Pseudouridine synthase</fullName>
        <ecNumber evidence="4">5.4.99.-</ecNumber>
    </recommendedName>
</protein>
<dbReference type="InterPro" id="IPR002942">
    <property type="entry name" value="S4_RNA-bd"/>
</dbReference>
<dbReference type="InterPro" id="IPR020094">
    <property type="entry name" value="TruA/RsuA/RluB/E/F_N"/>
</dbReference>
<dbReference type="InterPro" id="IPR006145">
    <property type="entry name" value="PsdUridine_synth_RsuA/RluA"/>
</dbReference>
<dbReference type="GO" id="GO:0000455">
    <property type="term" value="P:enzyme-directed rRNA pseudouridine synthesis"/>
    <property type="evidence" value="ECO:0007669"/>
    <property type="project" value="UniProtKB-ARBA"/>
</dbReference>
<dbReference type="Gene3D" id="3.30.70.580">
    <property type="entry name" value="Pseudouridine synthase I, catalytic domain, N-terminal subdomain"/>
    <property type="match status" value="1"/>
</dbReference>
<dbReference type="EMBL" id="CP027226">
    <property type="protein sequence ID" value="AVM42268.1"/>
    <property type="molecule type" value="Genomic_DNA"/>
</dbReference>
<dbReference type="InterPro" id="IPR018496">
    <property type="entry name" value="PsdUridine_synth_RsuA/RluB_CS"/>
</dbReference>
<dbReference type="NCBIfam" id="TIGR00093">
    <property type="entry name" value="pseudouridine synthase"/>
    <property type="match status" value="1"/>
</dbReference>
<sequence>MSEDKLIRLNKYIASQGVCSRREADKLIETGQVKVNGKIAGLGDRISTNDEVVVNGKNISNNDIDNIYIAFNKPKGIVCTSSKKEGKNIIDYINYPERIFPVGRLDKDSEGLILLTNDGSIVNKMMRSSQNKEKEYLVKVDKKINPEFKEKMESGVYILNQVTKPAKFVQVNENEFKLTITQGLNRQIRRMCESLGYNVIELKRLRIMNIDLGNLKTGEWRYIKKKELKQLLSLL</sequence>
<dbReference type="FunFam" id="3.10.290.10:FF:000003">
    <property type="entry name" value="Pseudouridine synthase"/>
    <property type="match status" value="1"/>
</dbReference>
<name>A0A2S0KMM7_9FIRM</name>
<evidence type="ECO:0000256" key="4">
    <source>
        <dbReference type="RuleBase" id="RU003887"/>
    </source>
</evidence>
<organism evidence="6 7">
    <name type="scientific">Fastidiosipila sanguinis</name>
    <dbReference type="NCBI Taxonomy" id="236753"/>
    <lineage>
        <taxon>Bacteria</taxon>
        <taxon>Bacillati</taxon>
        <taxon>Bacillota</taxon>
        <taxon>Clostridia</taxon>
        <taxon>Eubacteriales</taxon>
        <taxon>Oscillospiraceae</taxon>
        <taxon>Fastidiosipila</taxon>
    </lineage>
</organism>
<dbReference type="KEGG" id="fsa:C5Q98_03035"/>
<keyword evidence="7" id="KW-1185">Reference proteome</keyword>
<dbReference type="Pfam" id="PF00849">
    <property type="entry name" value="PseudoU_synth_2"/>
    <property type="match status" value="1"/>
</dbReference>
<gene>
    <name evidence="6" type="ORF">C5Q98_03035</name>
</gene>
<dbReference type="InterPro" id="IPR050343">
    <property type="entry name" value="RsuA_PseudoU_synthase"/>
</dbReference>
<dbReference type="GO" id="GO:0120159">
    <property type="term" value="F:rRNA pseudouridine synthase activity"/>
    <property type="evidence" value="ECO:0007669"/>
    <property type="project" value="UniProtKB-ARBA"/>
</dbReference>
<dbReference type="PANTHER" id="PTHR47683">
    <property type="entry name" value="PSEUDOURIDINE SYNTHASE FAMILY PROTEIN-RELATED"/>
    <property type="match status" value="1"/>
</dbReference>
<dbReference type="RefSeq" id="WP_106012251.1">
    <property type="nucleotide sequence ID" value="NZ_CP027226.1"/>
</dbReference>
<dbReference type="FunFam" id="3.30.70.1560:FF:000002">
    <property type="entry name" value="Pseudouridine synthase"/>
    <property type="match status" value="1"/>
</dbReference>
<dbReference type="GO" id="GO:0003723">
    <property type="term" value="F:RNA binding"/>
    <property type="evidence" value="ECO:0007669"/>
    <property type="project" value="UniProtKB-KW"/>
</dbReference>
<dbReference type="CDD" id="cd00165">
    <property type="entry name" value="S4"/>
    <property type="match status" value="1"/>
</dbReference>
<dbReference type="Gene3D" id="3.10.290.10">
    <property type="entry name" value="RNA-binding S4 domain"/>
    <property type="match status" value="1"/>
</dbReference>
<dbReference type="SMART" id="SM00363">
    <property type="entry name" value="S4"/>
    <property type="match status" value="1"/>
</dbReference>
<dbReference type="EC" id="5.4.99.-" evidence="4"/>
<feature type="domain" description="RNA-binding S4" evidence="5">
    <location>
        <begin position="7"/>
        <end position="65"/>
    </location>
</feature>
<dbReference type="InterPro" id="IPR000748">
    <property type="entry name" value="PsdUridine_synth_RsuA/RluB/E/F"/>
</dbReference>
<evidence type="ECO:0000313" key="7">
    <source>
        <dbReference type="Proteomes" id="UP000237947"/>
    </source>
</evidence>
<dbReference type="PROSITE" id="PS01149">
    <property type="entry name" value="PSI_RSU"/>
    <property type="match status" value="1"/>
</dbReference>
<reference evidence="7" key="1">
    <citation type="submission" date="2018-02" db="EMBL/GenBank/DDBJ databases">
        <authorList>
            <person name="Holder M.E."/>
            <person name="Ajami N.J."/>
            <person name="Petrosino J.F."/>
        </authorList>
    </citation>
    <scope>NUCLEOTIDE SEQUENCE [LARGE SCALE GENOMIC DNA]</scope>
    <source>
        <strain evidence="7">CCUG 47711</strain>
    </source>
</reference>
<dbReference type="AlphaFoldDB" id="A0A2S0KMM7"/>
<dbReference type="Gene3D" id="3.30.70.1560">
    <property type="entry name" value="Alpha-L RNA-binding motif"/>
    <property type="match status" value="1"/>
</dbReference>
<keyword evidence="3" id="KW-0694">RNA-binding</keyword>
<dbReference type="InterPro" id="IPR042092">
    <property type="entry name" value="PsdUridine_s_RsuA/RluB/E/F_cat"/>
</dbReference>
<dbReference type="PROSITE" id="PS50889">
    <property type="entry name" value="S4"/>
    <property type="match status" value="1"/>
</dbReference>
<dbReference type="SUPFAM" id="SSF55174">
    <property type="entry name" value="Alpha-L RNA-binding motif"/>
    <property type="match status" value="1"/>
</dbReference>
<dbReference type="OrthoDB" id="9807213at2"/>
<accession>A0A2S0KMM7</accession>
<evidence type="ECO:0000256" key="3">
    <source>
        <dbReference type="PROSITE-ProRule" id="PRU00182"/>
    </source>
</evidence>
<proteinExistence type="inferred from homology"/>
<evidence type="ECO:0000256" key="1">
    <source>
        <dbReference type="ARBA" id="ARBA00008348"/>
    </source>
</evidence>
<dbReference type="InterPro" id="IPR020103">
    <property type="entry name" value="PsdUridine_synth_cat_dom_sf"/>
</dbReference>
<evidence type="ECO:0000259" key="5">
    <source>
        <dbReference type="SMART" id="SM00363"/>
    </source>
</evidence>
<comment type="similarity">
    <text evidence="1 4">Belongs to the pseudouridine synthase RsuA family.</text>
</comment>